<evidence type="ECO:0000256" key="3">
    <source>
        <dbReference type="ARBA" id="ARBA00022538"/>
    </source>
</evidence>
<evidence type="ECO:0000313" key="16">
    <source>
        <dbReference type="Proteomes" id="UP000735302"/>
    </source>
</evidence>
<dbReference type="GO" id="GO:0005251">
    <property type="term" value="F:delayed rectifier potassium channel activity"/>
    <property type="evidence" value="ECO:0007669"/>
    <property type="project" value="TreeGrafter"/>
</dbReference>
<keyword evidence="7" id="KW-0630">Potassium</keyword>
<dbReference type="PANTHER" id="PTHR11537">
    <property type="entry name" value="VOLTAGE-GATED POTASSIUM CHANNEL"/>
    <property type="match status" value="1"/>
</dbReference>
<feature type="transmembrane region" description="Helical" evidence="13">
    <location>
        <begin position="110"/>
        <end position="130"/>
    </location>
</feature>
<feature type="compositionally biased region" description="Basic and acidic residues" evidence="12">
    <location>
        <begin position="340"/>
        <end position="351"/>
    </location>
</feature>
<keyword evidence="16" id="KW-1185">Reference proteome</keyword>
<evidence type="ECO:0000256" key="10">
    <source>
        <dbReference type="ARBA" id="ARBA00023136"/>
    </source>
</evidence>
<evidence type="ECO:0000256" key="11">
    <source>
        <dbReference type="ARBA" id="ARBA00023303"/>
    </source>
</evidence>
<feature type="transmembrane region" description="Helical" evidence="13">
    <location>
        <begin position="215"/>
        <end position="244"/>
    </location>
</feature>
<keyword evidence="10 13" id="KW-0472">Membrane</keyword>
<keyword evidence="6" id="KW-0851">Voltage-gated channel</keyword>
<name>A0AAV4DG58_9GAST</name>
<feature type="domain" description="Ion transport" evidence="14">
    <location>
        <begin position="34"/>
        <end position="245"/>
    </location>
</feature>
<evidence type="ECO:0000256" key="1">
    <source>
        <dbReference type="ARBA" id="ARBA00004141"/>
    </source>
</evidence>
<reference evidence="15 16" key="1">
    <citation type="journal article" date="2021" name="Elife">
        <title>Chloroplast acquisition without the gene transfer in kleptoplastic sea slugs, Plakobranchus ocellatus.</title>
        <authorList>
            <person name="Maeda T."/>
            <person name="Takahashi S."/>
            <person name="Yoshida T."/>
            <person name="Shimamura S."/>
            <person name="Takaki Y."/>
            <person name="Nagai Y."/>
            <person name="Toyoda A."/>
            <person name="Suzuki Y."/>
            <person name="Arimoto A."/>
            <person name="Ishii H."/>
            <person name="Satoh N."/>
            <person name="Nishiyama T."/>
            <person name="Hasebe M."/>
            <person name="Maruyama T."/>
            <person name="Minagawa J."/>
            <person name="Obokata J."/>
            <person name="Shigenobu S."/>
        </authorList>
    </citation>
    <scope>NUCLEOTIDE SEQUENCE [LARGE SCALE GENOMIC DNA]</scope>
</reference>
<feature type="compositionally biased region" description="Basic residues" evidence="12">
    <location>
        <begin position="407"/>
        <end position="418"/>
    </location>
</feature>
<dbReference type="GO" id="GO:0008076">
    <property type="term" value="C:voltage-gated potassium channel complex"/>
    <property type="evidence" value="ECO:0007669"/>
    <property type="project" value="InterPro"/>
</dbReference>
<evidence type="ECO:0000256" key="4">
    <source>
        <dbReference type="ARBA" id="ARBA00022692"/>
    </source>
</evidence>
<comment type="subcellular location">
    <subcellularLocation>
        <location evidence="1">Membrane</location>
        <topology evidence="1">Multi-pass membrane protein</topology>
    </subcellularLocation>
</comment>
<dbReference type="Pfam" id="PF00520">
    <property type="entry name" value="Ion_trans"/>
    <property type="match status" value="1"/>
</dbReference>
<evidence type="ECO:0000256" key="13">
    <source>
        <dbReference type="SAM" id="Phobius"/>
    </source>
</evidence>
<dbReference type="InterPro" id="IPR005821">
    <property type="entry name" value="Ion_trans_dom"/>
</dbReference>
<feature type="compositionally biased region" description="Basic and acidic residues" evidence="12">
    <location>
        <begin position="419"/>
        <end position="438"/>
    </location>
</feature>
<keyword evidence="11" id="KW-0407">Ion channel</keyword>
<dbReference type="PRINTS" id="PR00169">
    <property type="entry name" value="KCHANNEL"/>
</dbReference>
<organism evidence="15 16">
    <name type="scientific">Plakobranchus ocellatus</name>
    <dbReference type="NCBI Taxonomy" id="259542"/>
    <lineage>
        <taxon>Eukaryota</taxon>
        <taxon>Metazoa</taxon>
        <taxon>Spiralia</taxon>
        <taxon>Lophotrochozoa</taxon>
        <taxon>Mollusca</taxon>
        <taxon>Gastropoda</taxon>
        <taxon>Heterobranchia</taxon>
        <taxon>Euthyneura</taxon>
        <taxon>Panpulmonata</taxon>
        <taxon>Sacoglossa</taxon>
        <taxon>Placobranchoidea</taxon>
        <taxon>Plakobranchidae</taxon>
        <taxon>Plakobranchus</taxon>
    </lineage>
</organism>
<evidence type="ECO:0000256" key="12">
    <source>
        <dbReference type="SAM" id="MobiDB-lite"/>
    </source>
</evidence>
<feature type="compositionally biased region" description="Basic and acidic residues" evidence="12">
    <location>
        <begin position="310"/>
        <end position="328"/>
    </location>
</feature>
<evidence type="ECO:0000259" key="14">
    <source>
        <dbReference type="Pfam" id="PF00520"/>
    </source>
</evidence>
<feature type="transmembrane region" description="Helical" evidence="13">
    <location>
        <begin position="191"/>
        <end position="208"/>
    </location>
</feature>
<dbReference type="SUPFAM" id="SSF81324">
    <property type="entry name" value="Voltage-gated potassium channels"/>
    <property type="match status" value="1"/>
</dbReference>
<keyword evidence="4 13" id="KW-0812">Transmembrane</keyword>
<dbReference type="GO" id="GO:0001508">
    <property type="term" value="P:action potential"/>
    <property type="evidence" value="ECO:0007669"/>
    <property type="project" value="TreeGrafter"/>
</dbReference>
<dbReference type="FunFam" id="1.10.287.70:FF:000028">
    <property type="entry name" value="potassium voltage-gated channel subfamily D member 3"/>
    <property type="match status" value="1"/>
</dbReference>
<gene>
    <name evidence="15" type="ORF">PoB_006971800</name>
</gene>
<dbReference type="AlphaFoldDB" id="A0AAV4DG58"/>
<evidence type="ECO:0000256" key="5">
    <source>
        <dbReference type="ARBA" id="ARBA00022826"/>
    </source>
</evidence>
<evidence type="ECO:0000256" key="6">
    <source>
        <dbReference type="ARBA" id="ARBA00022882"/>
    </source>
</evidence>
<dbReference type="Gene3D" id="1.10.287.70">
    <property type="match status" value="1"/>
</dbReference>
<dbReference type="InterPro" id="IPR027359">
    <property type="entry name" value="Volt_channel_dom_sf"/>
</dbReference>
<dbReference type="InterPro" id="IPR028325">
    <property type="entry name" value="VG_K_chnl"/>
</dbReference>
<accession>A0AAV4DG58</accession>
<protein>
    <submittedName>
        <fullName evidence="15">Potassium voltage-gated channel subfamily a member 4</fullName>
    </submittedName>
</protein>
<sequence length="508" mass="56663">MLLTLSDFLEVKPEFEELLEEYTAANDTLHVVHYGTFHKAVDWLEGTEICLDIFFTFEFAARLFTCPDKKHFVRNKHNIIDIMILTTAWTRAIYDRIITWDADNFTDARSFAMVVLNCMLGLRVLRMLHLAKIFRTLKVMYLSILASMQELALLVVVMGAGVLLFGSALYIAEGFSTPDNEALQFESIPDAMWWAIITMTTVGYGDFYPVHAAGYIVGAICAVSGLLLVAMPIAIVASNFSVYYDNMSSRDQSLRRRSMLGKLIGIAMADRRGPEIQGTPGNSEKPENESGSGDTHNDSGGDDMVSNEENSSKESSIETRRDVKKTERTVGQQGAAKTVHTQDGRPKENGHVDTISENFVQKKRPHKSLGASEVKNHVSQSRKERHSGRPRSSSSSRSNKTNSSKTSKSKGHGLHHKVRSTDDNTHNRQESSRAEKGYVKNIDVSPRMIDYVGFRVDGVRKDRILDEEDGQDLATPRSTRSIGLNESKIYSSQKNSPRSIEAELSPVG</sequence>
<dbReference type="PANTHER" id="PTHR11537:SF113">
    <property type="entry name" value="POTASSIUM VOLTAGE-GATED CHANNEL PROTEIN SHAKER"/>
    <property type="match status" value="1"/>
</dbReference>
<evidence type="ECO:0000313" key="15">
    <source>
        <dbReference type="EMBL" id="GFO43213.1"/>
    </source>
</evidence>
<evidence type="ECO:0000256" key="8">
    <source>
        <dbReference type="ARBA" id="ARBA00022989"/>
    </source>
</evidence>
<comment type="caution">
    <text evidence="15">The sequence shown here is derived from an EMBL/GenBank/DDBJ whole genome shotgun (WGS) entry which is preliminary data.</text>
</comment>
<keyword evidence="9" id="KW-0406">Ion transport</keyword>
<dbReference type="Gene3D" id="1.20.120.350">
    <property type="entry name" value="Voltage-gated potassium channels. Chain C"/>
    <property type="match status" value="1"/>
</dbReference>
<keyword evidence="8 13" id="KW-1133">Transmembrane helix</keyword>
<evidence type="ECO:0000256" key="7">
    <source>
        <dbReference type="ARBA" id="ARBA00022958"/>
    </source>
</evidence>
<evidence type="ECO:0000256" key="9">
    <source>
        <dbReference type="ARBA" id="ARBA00023065"/>
    </source>
</evidence>
<keyword evidence="5" id="KW-0631">Potassium channel</keyword>
<keyword evidence="3" id="KW-0633">Potassium transport</keyword>
<feature type="compositionally biased region" description="Polar residues" evidence="12">
    <location>
        <begin position="476"/>
        <end position="498"/>
    </location>
</feature>
<feature type="region of interest" description="Disordered" evidence="12">
    <location>
        <begin position="467"/>
        <end position="508"/>
    </location>
</feature>
<feature type="region of interest" description="Disordered" evidence="12">
    <location>
        <begin position="271"/>
        <end position="439"/>
    </location>
</feature>
<evidence type="ECO:0000256" key="2">
    <source>
        <dbReference type="ARBA" id="ARBA00022448"/>
    </source>
</evidence>
<proteinExistence type="predicted"/>
<feature type="compositionally biased region" description="Low complexity" evidence="12">
    <location>
        <begin position="391"/>
        <end position="406"/>
    </location>
</feature>
<keyword evidence="2" id="KW-0813">Transport</keyword>
<dbReference type="EMBL" id="BLXT01007857">
    <property type="protein sequence ID" value="GFO43213.1"/>
    <property type="molecule type" value="Genomic_DNA"/>
</dbReference>
<dbReference type="Proteomes" id="UP000735302">
    <property type="component" value="Unassembled WGS sequence"/>
</dbReference>
<feature type="transmembrane region" description="Helical" evidence="13">
    <location>
        <begin position="151"/>
        <end position="171"/>
    </location>
</feature>